<keyword evidence="2" id="KW-1185">Reference proteome</keyword>
<sequence>MKNNDKELFDKLVRNFVHHRGAGGNNEHAEVDEWDSGFMTPEMLASLKNSLGNLKFIPDDTNVRTLGAGNYIVWTKDISQSNLPSTGGFVLEVKSWNKEKFKLIRAYHLYECREYVFSTNTDGGANGVYDGWVKNPLEKTLFNKAFAVKKGSVIELESSLNKFEEVVVTFRHNKQNDGVAVLPVYNLKKYGNSFSVTNISGSLDGVMVAELFLKSNEAGTEIRVEDFLAVKLFANSVYNTTGTDSIEILKVVGRL</sequence>
<protein>
    <submittedName>
        <fullName evidence="1">Uncharacterized protein</fullName>
    </submittedName>
</protein>
<reference evidence="1 2" key="1">
    <citation type="submission" date="2018-06" db="EMBL/GenBank/DDBJ databases">
        <authorList>
            <consortium name="Pathogen Informatics"/>
            <person name="Doyle S."/>
        </authorList>
    </citation>
    <scope>NUCLEOTIDE SEQUENCE [LARGE SCALE GENOMIC DNA]</scope>
    <source>
        <strain evidence="1 2">NCTC12224</strain>
    </source>
</reference>
<evidence type="ECO:0000313" key="1">
    <source>
        <dbReference type="EMBL" id="SUN60618.1"/>
    </source>
</evidence>
<dbReference type="OrthoDB" id="9830327at2"/>
<gene>
    <name evidence="1" type="ORF">NCTC12224_00982</name>
</gene>
<proteinExistence type="predicted"/>
<name>A0A380K6T5_9STRE</name>
<accession>A0A380K6T5</accession>
<evidence type="ECO:0000313" key="2">
    <source>
        <dbReference type="Proteomes" id="UP000254924"/>
    </source>
</evidence>
<dbReference type="AlphaFoldDB" id="A0A380K6T5"/>
<dbReference type="EMBL" id="UHFN01000007">
    <property type="protein sequence ID" value="SUN60618.1"/>
    <property type="molecule type" value="Genomic_DNA"/>
</dbReference>
<dbReference type="Proteomes" id="UP000254924">
    <property type="component" value="Unassembled WGS sequence"/>
</dbReference>
<organism evidence="1 2">
    <name type="scientific">Streptococcus hyointestinalis</name>
    <dbReference type="NCBI Taxonomy" id="1337"/>
    <lineage>
        <taxon>Bacteria</taxon>
        <taxon>Bacillati</taxon>
        <taxon>Bacillota</taxon>
        <taxon>Bacilli</taxon>
        <taxon>Lactobacillales</taxon>
        <taxon>Streptococcaceae</taxon>
        <taxon>Streptococcus</taxon>
    </lineage>
</organism>